<protein>
    <recommendedName>
        <fullName evidence="6">NAC domain-containing protein</fullName>
    </recommendedName>
</protein>
<keyword evidence="8" id="KW-1185">Reference proteome</keyword>
<evidence type="ECO:0000313" key="7">
    <source>
        <dbReference type="EMBL" id="KAJ8444171.1"/>
    </source>
</evidence>
<comment type="caution">
    <text evidence="7">The sequence shown here is derived from an EMBL/GenBank/DDBJ whole genome shotgun (WGS) entry which is preliminary data.</text>
</comment>
<reference evidence="7" key="1">
    <citation type="submission" date="2022-04" db="EMBL/GenBank/DDBJ databases">
        <title>Carnegiea gigantea Genome sequencing and assembly v2.</title>
        <authorList>
            <person name="Copetti D."/>
            <person name="Sanderson M.J."/>
            <person name="Burquez A."/>
            <person name="Wojciechowski M.F."/>
        </authorList>
    </citation>
    <scope>NUCLEOTIDE SEQUENCE</scope>
    <source>
        <strain evidence="7">SGP5-SGP5p</strain>
        <tissue evidence="7">Aerial part</tissue>
    </source>
</reference>
<keyword evidence="3" id="KW-0238">DNA-binding</keyword>
<dbReference type="PANTHER" id="PTHR31744:SF210">
    <property type="entry name" value="NAC DOMAIN-CONTAINING PROTEIN 86-LIKE"/>
    <property type="match status" value="1"/>
</dbReference>
<name>A0A9Q1KJW6_9CARY</name>
<dbReference type="Gene3D" id="2.170.150.80">
    <property type="entry name" value="NAC domain"/>
    <property type="match status" value="1"/>
</dbReference>
<dbReference type="InterPro" id="IPR003441">
    <property type="entry name" value="NAC-dom"/>
</dbReference>
<dbReference type="GO" id="GO:0005634">
    <property type="term" value="C:nucleus"/>
    <property type="evidence" value="ECO:0007669"/>
    <property type="project" value="UniProtKB-SubCell"/>
</dbReference>
<dbReference type="Pfam" id="PF02365">
    <property type="entry name" value="NAM"/>
    <property type="match status" value="1"/>
</dbReference>
<evidence type="ECO:0000313" key="8">
    <source>
        <dbReference type="Proteomes" id="UP001153076"/>
    </source>
</evidence>
<evidence type="ECO:0000259" key="6">
    <source>
        <dbReference type="PROSITE" id="PS51005"/>
    </source>
</evidence>
<accession>A0A9Q1KJW6</accession>
<dbReference type="SUPFAM" id="SSF101941">
    <property type="entry name" value="NAC domain"/>
    <property type="match status" value="1"/>
</dbReference>
<evidence type="ECO:0000256" key="3">
    <source>
        <dbReference type="ARBA" id="ARBA00023125"/>
    </source>
</evidence>
<gene>
    <name evidence="7" type="ORF">Cgig2_030991</name>
</gene>
<evidence type="ECO:0000256" key="5">
    <source>
        <dbReference type="ARBA" id="ARBA00023242"/>
    </source>
</evidence>
<dbReference type="PROSITE" id="PS51005">
    <property type="entry name" value="NAC"/>
    <property type="match status" value="1"/>
</dbReference>
<dbReference type="InterPro" id="IPR036093">
    <property type="entry name" value="NAC_dom_sf"/>
</dbReference>
<dbReference type="FunFam" id="2.170.150.80:FF:000002">
    <property type="entry name" value="Nac domain-containing protein 86"/>
    <property type="match status" value="1"/>
</dbReference>
<evidence type="ECO:0000256" key="2">
    <source>
        <dbReference type="ARBA" id="ARBA00023015"/>
    </source>
</evidence>
<proteinExistence type="predicted"/>
<comment type="subcellular location">
    <subcellularLocation>
        <location evidence="1">Nucleus</location>
    </subcellularLocation>
</comment>
<dbReference type="EMBL" id="JAKOGI010000104">
    <property type="protein sequence ID" value="KAJ8444171.1"/>
    <property type="molecule type" value="Genomic_DNA"/>
</dbReference>
<keyword evidence="4" id="KW-0804">Transcription</keyword>
<evidence type="ECO:0000256" key="4">
    <source>
        <dbReference type="ARBA" id="ARBA00023163"/>
    </source>
</evidence>
<dbReference type="AlphaFoldDB" id="A0A9Q1KJW6"/>
<dbReference type="PANTHER" id="PTHR31744">
    <property type="entry name" value="PROTEIN CUP-SHAPED COTYLEDON 2-RELATED"/>
    <property type="match status" value="1"/>
</dbReference>
<dbReference type="GO" id="GO:0006355">
    <property type="term" value="P:regulation of DNA-templated transcription"/>
    <property type="evidence" value="ECO:0007669"/>
    <property type="project" value="InterPro"/>
</dbReference>
<dbReference type="GO" id="GO:0003677">
    <property type="term" value="F:DNA binding"/>
    <property type="evidence" value="ECO:0007669"/>
    <property type="project" value="UniProtKB-KW"/>
</dbReference>
<evidence type="ECO:0000256" key="1">
    <source>
        <dbReference type="ARBA" id="ARBA00004123"/>
    </source>
</evidence>
<keyword evidence="2" id="KW-0805">Transcription regulation</keyword>
<keyword evidence="5" id="KW-0539">Nucleus</keyword>
<organism evidence="7 8">
    <name type="scientific">Carnegiea gigantea</name>
    <dbReference type="NCBI Taxonomy" id="171969"/>
    <lineage>
        <taxon>Eukaryota</taxon>
        <taxon>Viridiplantae</taxon>
        <taxon>Streptophyta</taxon>
        <taxon>Embryophyta</taxon>
        <taxon>Tracheophyta</taxon>
        <taxon>Spermatophyta</taxon>
        <taxon>Magnoliopsida</taxon>
        <taxon>eudicotyledons</taxon>
        <taxon>Gunneridae</taxon>
        <taxon>Pentapetalae</taxon>
        <taxon>Caryophyllales</taxon>
        <taxon>Cactineae</taxon>
        <taxon>Cactaceae</taxon>
        <taxon>Cactoideae</taxon>
        <taxon>Echinocereeae</taxon>
        <taxon>Carnegiea</taxon>
    </lineage>
</organism>
<dbReference type="OrthoDB" id="1860415at2759"/>
<dbReference type="Proteomes" id="UP001153076">
    <property type="component" value="Unassembled WGS sequence"/>
</dbReference>
<feature type="domain" description="NAC" evidence="6">
    <location>
        <begin position="6"/>
        <end position="156"/>
    </location>
</feature>
<sequence length="547" mass="61893">MAPVSLPPGFRFHPTDEELVAYYLKRKINGRRIDLEIIAEVDLYKCEPWELPGKSILPSKDMEWYFFSPRDRKYPNGSRTNRATKAGYWKATGKDRRVNSQTRAVGMKKTLVYYRGRAPHGHRTHWVMHEYRLDERECEVASGLQEAYALCRIFKKTAPPIPPKMTPHYSSYSNMAPMSSDQSSSLDMFSEGRCDDHFDSSEYMVPIERCSPSFTPSHASASSSLNCMHDMGDGQWMQYLNDQEDFSFPTPSFRNLGSISYPPSKVDIAIECARLQHRFTLPPLEVERSPQFGTSLSDHMGMPQSSFNNGSLTGGTDILDEILSVAQAQQDLLNQSNDCPWEDMNTGSIRVGDHPDESNHAGRMVDYSDLLVTSESDFEKAHTFQDGIMTDDPTQSFINDEEIDNFSSTPNFEVFEEVRVSQSHCVSSQSLAETRFHQVQPTKMVQVYLQRHATGLQTTNVERCSRRKPSVLTKLLGFAKNSLKGSAKATLKCGNLKQICDEDQEVSQAAGYTEGMMCNWVVNRVWPSLTILLALFSIWANHDTPSV</sequence>